<organism evidence="1 2">
    <name type="scientific">Nitrosospira multiformis (strain ATCC 25196 / NCIMB 11849 / C 71)</name>
    <dbReference type="NCBI Taxonomy" id="323848"/>
    <lineage>
        <taxon>Bacteria</taxon>
        <taxon>Pseudomonadati</taxon>
        <taxon>Pseudomonadota</taxon>
        <taxon>Betaproteobacteria</taxon>
        <taxon>Nitrosomonadales</taxon>
        <taxon>Nitrosomonadaceae</taxon>
        <taxon>Nitrosospira</taxon>
    </lineage>
</organism>
<dbReference type="Proteomes" id="UP000002718">
    <property type="component" value="Chromosome"/>
</dbReference>
<gene>
    <name evidence="1" type="ordered locus">Nmul_A0116</name>
</gene>
<protein>
    <submittedName>
        <fullName evidence="1">Uncharacterized protein</fullName>
    </submittedName>
</protein>
<evidence type="ECO:0000313" key="2">
    <source>
        <dbReference type="Proteomes" id="UP000002718"/>
    </source>
</evidence>
<keyword evidence="2" id="KW-1185">Reference proteome</keyword>
<dbReference type="STRING" id="323848.Nmul_A0116"/>
<proteinExistence type="predicted"/>
<dbReference type="HOGENOM" id="CLU_2570334_0_0_4"/>
<reference evidence="1 2" key="2">
    <citation type="journal article" date="2008" name="Appl. Environ. Microbiol.">
        <title>Complete genome sequence of Nitrosospira multiformis, an ammonia-oxidizing bacterium from the soil environment.</title>
        <authorList>
            <person name="Norton J.M."/>
            <person name="Klotz M.G."/>
            <person name="Stein L.Y."/>
            <person name="Arp D.J."/>
            <person name="Bottomley P.J."/>
            <person name="Chain P.S."/>
            <person name="Hauser L.J."/>
            <person name="Land M.L."/>
            <person name="Larimer F.W."/>
            <person name="Shin M.W."/>
            <person name="Starkenburg S.R."/>
        </authorList>
    </citation>
    <scope>NUCLEOTIDE SEQUENCE [LARGE SCALE GENOMIC DNA]</scope>
    <source>
        <strain evidence="2">ATCC 25196 / NCIMB 11849 / C 71</strain>
    </source>
</reference>
<dbReference type="EMBL" id="CP000103">
    <property type="protein sequence ID" value="ABB73425.1"/>
    <property type="molecule type" value="Genomic_DNA"/>
</dbReference>
<sequence length="81" mass="9103">MAIRLGFLPFPQPPISFSQPNTQYSVSSLRLHQLRQRRITFAKIAPAACNSFIGMVQNNLFLSSIFSSSSRCLEAAFSLFF</sequence>
<accession>Q2YCU6</accession>
<name>Q2YCU6_NITMU</name>
<dbReference type="KEGG" id="nmu:Nmul_A0116"/>
<evidence type="ECO:0000313" key="1">
    <source>
        <dbReference type="EMBL" id="ABB73425.1"/>
    </source>
</evidence>
<dbReference type="AlphaFoldDB" id="Q2YCU6"/>
<reference evidence="2" key="1">
    <citation type="submission" date="2005-08" db="EMBL/GenBank/DDBJ databases">
        <title>Complete sequence of chromosome 1 of Nitrosospira multiformis ATCC 25196.</title>
        <authorList>
            <person name="Copeland A."/>
            <person name="Lucas S."/>
            <person name="Lapidus A."/>
            <person name="Barry K."/>
            <person name="Detter J.C."/>
            <person name="Glavina T."/>
            <person name="Hammon N."/>
            <person name="Israni S."/>
            <person name="Pitluck S."/>
            <person name="Chain P."/>
            <person name="Malfatti S."/>
            <person name="Shin M."/>
            <person name="Vergez L."/>
            <person name="Schmutz J."/>
            <person name="Larimer F."/>
            <person name="Land M."/>
            <person name="Hauser L."/>
            <person name="Kyrpides N."/>
            <person name="Lykidis A."/>
            <person name="Richardson P."/>
        </authorList>
    </citation>
    <scope>NUCLEOTIDE SEQUENCE [LARGE SCALE GENOMIC DNA]</scope>
    <source>
        <strain evidence="2">ATCC 25196 / NCIMB 11849 / C 71</strain>
    </source>
</reference>